<evidence type="ECO:0000256" key="14">
    <source>
        <dbReference type="ARBA" id="ARBA00048988"/>
    </source>
</evidence>
<sequence length="925" mass="107275">MNLTTSQQNAVEILNQHLQMVACAGSGKTTTMVARIMNLLKQPGILPANIVAVTYSEKAAASLKQKIYREYEKVNHNLEGLADMYIGTIHGYCFYLLQNYNEHYKNFEVLNEVQTRLFMKRHKKINGIYDVLYHAKNDTYPLAHDRMANDKLQEAISAYKTFLDIGREYGVEKLNSTLQNHIKKYESTLYNESRFDFTSIIVTTLALLEKGDFDEYITSTVKHLIVDEYQDVNDAQERILEYFSSKGVLLCVVGDDDQTIYHWRGSNLTYIRDFQIRYPSVKREDLDINFRSSCGITDIARQVIQNNRNRLAKQMISHNTQVHEQGDTIAYDFDNRQEEINFIIEKINQLKGVEYHKDGKTYGLNYDDIVILVSSVKKVPELIQALQNNGISFIVEGTQKLFDAEEITAVCSAFNALFEIVANYDKDTFDRELLRFDAELIQQWAAYSPLDTNGIKLALTNFVAFFHEIDSYEYTIQENLKILFADLQLISNNPDERELYNWGKFTEIINDFEKIYLDLDSVYKLRAFQTFLRDDAPTIYPEGWLSPSFKTIRSLRIMTYHQSKGLEFPVVFLPFLTQNAIFPLRHPGGTSAWGIFNDPLIKNAYSNDDESYRRLFYVGITRSEKFLFMTRSPQPYGNQKMYRNPAQPYIEAKHSPYSHQGTAMDIVYPKSQEAKFSSDEVITLNFSLLKDLFDCPFKFEMLNVFGFHSPLSIRMGYGRSVHNMLDFVHKHYKEIPSFTDAVISNIVNKYLYLPYGSPVLVKATREKAFHHLRSYIINNQAIFPNILFSEKTIDYSINEYLFIDGRIDLIKDSLNNTVTIVDFKSSSDVLTRDQIKNQLMVYVLGYENLTGEKVDYIESYDFNNSNPTRIQLVNDDRIDFKRKLEDCHTVIKQSLYPKIGKTDPTRGIAYCKSLGCEFIKNCFPL</sequence>
<dbReference type="Gene3D" id="3.40.50.300">
    <property type="entry name" value="P-loop containing nucleotide triphosphate hydrolases"/>
    <property type="match status" value="2"/>
</dbReference>
<keyword evidence="6 17" id="KW-0347">Helicase</keyword>
<keyword evidence="9" id="KW-0238">DNA-binding</keyword>
<dbReference type="AlphaFoldDB" id="A0A644Y2V2"/>
<keyword evidence="10" id="KW-0234">DNA repair</keyword>
<dbReference type="Gene3D" id="1.10.486.10">
    <property type="entry name" value="PCRA, domain 4"/>
    <property type="match status" value="1"/>
</dbReference>
<gene>
    <name evidence="17" type="primary">rep_20</name>
    <name evidence="17" type="ORF">SDC9_69330</name>
</gene>
<dbReference type="EMBL" id="VSSQ01003904">
    <property type="protein sequence ID" value="MPM22870.1"/>
    <property type="molecule type" value="Genomic_DNA"/>
</dbReference>
<protein>
    <recommendedName>
        <fullName evidence="13">DNA 3'-5' helicase</fullName>
        <ecNumber evidence="13">5.6.2.4</ecNumber>
    </recommendedName>
</protein>
<evidence type="ECO:0000256" key="10">
    <source>
        <dbReference type="ARBA" id="ARBA00023204"/>
    </source>
</evidence>
<dbReference type="GO" id="GO:0016887">
    <property type="term" value="F:ATP hydrolysis activity"/>
    <property type="evidence" value="ECO:0007669"/>
    <property type="project" value="RHEA"/>
</dbReference>
<evidence type="ECO:0000256" key="12">
    <source>
        <dbReference type="ARBA" id="ARBA00034617"/>
    </source>
</evidence>
<dbReference type="GO" id="GO:0005524">
    <property type="term" value="F:ATP binding"/>
    <property type="evidence" value="ECO:0007669"/>
    <property type="project" value="UniProtKB-KW"/>
</dbReference>
<keyword evidence="11" id="KW-0413">Isomerase</keyword>
<evidence type="ECO:0000259" key="15">
    <source>
        <dbReference type="PROSITE" id="PS51198"/>
    </source>
</evidence>
<keyword evidence="7" id="KW-0269">Exonuclease</keyword>
<dbReference type="InterPro" id="IPR027417">
    <property type="entry name" value="P-loop_NTPase"/>
</dbReference>
<feature type="domain" description="UvrD-like helicase C-terminal" evidence="16">
    <location>
        <begin position="294"/>
        <end position="565"/>
    </location>
</feature>
<evidence type="ECO:0000256" key="5">
    <source>
        <dbReference type="ARBA" id="ARBA00022801"/>
    </source>
</evidence>
<comment type="catalytic activity">
    <reaction evidence="14">
        <text>ATP + H2O = ADP + phosphate + H(+)</text>
        <dbReference type="Rhea" id="RHEA:13065"/>
        <dbReference type="ChEBI" id="CHEBI:15377"/>
        <dbReference type="ChEBI" id="CHEBI:15378"/>
        <dbReference type="ChEBI" id="CHEBI:30616"/>
        <dbReference type="ChEBI" id="CHEBI:43474"/>
        <dbReference type="ChEBI" id="CHEBI:456216"/>
        <dbReference type="EC" id="5.6.2.4"/>
    </reaction>
</comment>
<comment type="similarity">
    <text evidence="1">Belongs to the helicase family. UvrD subfamily.</text>
</comment>
<dbReference type="PROSITE" id="PS51217">
    <property type="entry name" value="UVRD_HELICASE_CTER"/>
    <property type="match status" value="1"/>
</dbReference>
<dbReference type="SUPFAM" id="SSF52540">
    <property type="entry name" value="P-loop containing nucleoside triphosphate hydrolases"/>
    <property type="match status" value="1"/>
</dbReference>
<dbReference type="PANTHER" id="PTHR11070">
    <property type="entry name" value="UVRD / RECB / PCRA DNA HELICASE FAMILY MEMBER"/>
    <property type="match status" value="1"/>
</dbReference>
<dbReference type="Pfam" id="PF13361">
    <property type="entry name" value="UvrD_C"/>
    <property type="match status" value="2"/>
</dbReference>
<proteinExistence type="inferred from homology"/>
<keyword evidence="4" id="KW-0227">DNA damage</keyword>
<evidence type="ECO:0000256" key="9">
    <source>
        <dbReference type="ARBA" id="ARBA00023125"/>
    </source>
</evidence>
<dbReference type="InterPro" id="IPR000212">
    <property type="entry name" value="DNA_helicase_UvrD/REP"/>
</dbReference>
<keyword evidence="2" id="KW-0540">Nuclease</keyword>
<reference evidence="17" key="1">
    <citation type="submission" date="2019-08" db="EMBL/GenBank/DDBJ databases">
        <authorList>
            <person name="Kucharzyk K."/>
            <person name="Murdoch R.W."/>
            <person name="Higgins S."/>
            <person name="Loffler F."/>
        </authorList>
    </citation>
    <scope>NUCLEOTIDE SEQUENCE</scope>
</reference>
<evidence type="ECO:0000256" key="4">
    <source>
        <dbReference type="ARBA" id="ARBA00022763"/>
    </source>
</evidence>
<comment type="caution">
    <text evidence="17">The sequence shown here is derived from an EMBL/GenBank/DDBJ whole genome shotgun (WGS) entry which is preliminary data.</text>
</comment>
<dbReference type="GO" id="GO:0000725">
    <property type="term" value="P:recombinational repair"/>
    <property type="evidence" value="ECO:0007669"/>
    <property type="project" value="TreeGrafter"/>
</dbReference>
<dbReference type="PROSITE" id="PS51198">
    <property type="entry name" value="UVRD_HELICASE_ATP_BIND"/>
    <property type="match status" value="1"/>
</dbReference>
<dbReference type="InterPro" id="IPR014017">
    <property type="entry name" value="DNA_helicase_UvrD-like_C"/>
</dbReference>
<evidence type="ECO:0000256" key="2">
    <source>
        <dbReference type="ARBA" id="ARBA00022722"/>
    </source>
</evidence>
<dbReference type="InterPro" id="IPR011604">
    <property type="entry name" value="PDDEXK-like_dom_sf"/>
</dbReference>
<evidence type="ECO:0000256" key="11">
    <source>
        <dbReference type="ARBA" id="ARBA00023235"/>
    </source>
</evidence>
<dbReference type="InterPro" id="IPR013986">
    <property type="entry name" value="DExx_box_DNA_helicase_dom_sf"/>
</dbReference>
<feature type="domain" description="UvrD-like helicase ATP-binding" evidence="15">
    <location>
        <begin position="1"/>
        <end position="293"/>
    </location>
</feature>
<dbReference type="Pfam" id="PF00580">
    <property type="entry name" value="UvrD-helicase"/>
    <property type="match status" value="1"/>
</dbReference>
<evidence type="ECO:0000256" key="3">
    <source>
        <dbReference type="ARBA" id="ARBA00022741"/>
    </source>
</evidence>
<dbReference type="PANTHER" id="PTHR11070:SF2">
    <property type="entry name" value="ATP-DEPENDENT DNA HELICASE SRS2"/>
    <property type="match status" value="1"/>
</dbReference>
<dbReference type="EC" id="5.6.2.4" evidence="13"/>
<evidence type="ECO:0000256" key="6">
    <source>
        <dbReference type="ARBA" id="ARBA00022806"/>
    </source>
</evidence>
<dbReference type="GO" id="GO:0004527">
    <property type="term" value="F:exonuclease activity"/>
    <property type="evidence" value="ECO:0007669"/>
    <property type="project" value="UniProtKB-KW"/>
</dbReference>
<accession>A0A644Y2V2</accession>
<name>A0A644Y2V2_9ZZZZ</name>
<dbReference type="CDD" id="cd17932">
    <property type="entry name" value="DEXQc_UvrD"/>
    <property type="match status" value="1"/>
</dbReference>
<evidence type="ECO:0000313" key="17">
    <source>
        <dbReference type="EMBL" id="MPM22870.1"/>
    </source>
</evidence>
<dbReference type="Gene3D" id="1.10.10.160">
    <property type="match status" value="1"/>
</dbReference>
<dbReference type="GO" id="GO:0003677">
    <property type="term" value="F:DNA binding"/>
    <property type="evidence" value="ECO:0007669"/>
    <property type="project" value="UniProtKB-KW"/>
</dbReference>
<organism evidence="17">
    <name type="scientific">bioreactor metagenome</name>
    <dbReference type="NCBI Taxonomy" id="1076179"/>
    <lineage>
        <taxon>unclassified sequences</taxon>
        <taxon>metagenomes</taxon>
        <taxon>ecological metagenomes</taxon>
    </lineage>
</organism>
<dbReference type="Gene3D" id="3.90.320.10">
    <property type="match status" value="1"/>
</dbReference>
<comment type="catalytic activity">
    <reaction evidence="12">
        <text>Couples ATP hydrolysis with the unwinding of duplex DNA by translocating in the 3'-5' direction.</text>
        <dbReference type="EC" id="5.6.2.4"/>
    </reaction>
</comment>
<evidence type="ECO:0000259" key="16">
    <source>
        <dbReference type="PROSITE" id="PS51217"/>
    </source>
</evidence>
<dbReference type="GO" id="GO:0043138">
    <property type="term" value="F:3'-5' DNA helicase activity"/>
    <property type="evidence" value="ECO:0007669"/>
    <property type="project" value="UniProtKB-EC"/>
</dbReference>
<evidence type="ECO:0000256" key="13">
    <source>
        <dbReference type="ARBA" id="ARBA00034808"/>
    </source>
</evidence>
<keyword evidence="8" id="KW-0067">ATP-binding</keyword>
<evidence type="ECO:0000256" key="7">
    <source>
        <dbReference type="ARBA" id="ARBA00022839"/>
    </source>
</evidence>
<keyword evidence="3" id="KW-0547">Nucleotide-binding</keyword>
<keyword evidence="5 17" id="KW-0378">Hydrolase</keyword>
<evidence type="ECO:0000256" key="1">
    <source>
        <dbReference type="ARBA" id="ARBA00009922"/>
    </source>
</evidence>
<dbReference type="InterPro" id="IPR014016">
    <property type="entry name" value="UvrD-like_ATP-bd"/>
</dbReference>
<evidence type="ECO:0000256" key="8">
    <source>
        <dbReference type="ARBA" id="ARBA00022840"/>
    </source>
</evidence>